<name>E9D1Z1_COCPS</name>
<organism evidence="2">
    <name type="scientific">Coccidioides posadasii (strain RMSCC 757 / Silveira)</name>
    <name type="common">Valley fever fungus</name>
    <dbReference type="NCBI Taxonomy" id="443226"/>
    <lineage>
        <taxon>Eukaryota</taxon>
        <taxon>Fungi</taxon>
        <taxon>Dikarya</taxon>
        <taxon>Ascomycota</taxon>
        <taxon>Pezizomycotina</taxon>
        <taxon>Eurotiomycetes</taxon>
        <taxon>Eurotiomycetidae</taxon>
        <taxon>Onygenales</taxon>
        <taxon>Onygenaceae</taxon>
        <taxon>Coccidioides</taxon>
    </lineage>
</organism>
<sequence length="170" mass="19887">MFDCATTFWKDNSKRAMSEALDVLESCYFVWGFLGQKVFAEVQDFQSWTDDDRASFEDGQGSDEESWNWFVKFTSQYLRPSNSIELLLLSEWNRSWPPNQPYYLQQLGHLVLQRLPGFGLSPNIYHSVADFEADAVQRATDIARGKVFMWEEQEAWIIRHIMAVELQSKP</sequence>
<dbReference type="EMBL" id="GL636490">
    <property type="protein sequence ID" value="EFW19815.1"/>
    <property type="molecule type" value="Genomic_DNA"/>
</dbReference>
<dbReference type="HOGENOM" id="CLU_1570486_0_0_1"/>
<evidence type="ECO:0000313" key="1">
    <source>
        <dbReference type="EMBL" id="EFW19815.1"/>
    </source>
</evidence>
<accession>E9D1Z1</accession>
<dbReference type="VEuPathDB" id="FungiDB:CPSG_04199"/>
<reference evidence="2" key="2">
    <citation type="submission" date="2010-03" db="EMBL/GenBank/DDBJ databases">
        <title>The genome sequence of Coccidioides posadasii strain Silveira.</title>
        <authorList>
            <consortium name="The Broad Institute Genome Sequencing Center for Infectious Disease"/>
            <person name="Neafsey D."/>
            <person name="Orbach M."/>
            <person name="Henn M.R."/>
            <person name="Cole G.T."/>
            <person name="Galgiani J."/>
            <person name="Gardner M.J."/>
            <person name="Kirkland T.N."/>
            <person name="Taylor J.W."/>
            <person name="Young S.K."/>
            <person name="Zeng Q."/>
            <person name="Koehrsen M."/>
            <person name="Alvarado L."/>
            <person name="Berlin A."/>
            <person name="Borenstein D."/>
            <person name="Chapman S.B."/>
            <person name="Chen Z."/>
            <person name="Engels R."/>
            <person name="Freedman E."/>
            <person name="Gellesch M."/>
            <person name="Goldberg J."/>
            <person name="Griggs A."/>
            <person name="Gujja S."/>
            <person name="Heilman E."/>
            <person name="Heiman D."/>
            <person name="Howarth C."/>
            <person name="Jen D."/>
            <person name="Larson L."/>
            <person name="Mehta T."/>
            <person name="Neiman D."/>
            <person name="Park D."/>
            <person name="Pearson M."/>
            <person name="Richards J."/>
            <person name="Roberts A."/>
            <person name="Saif S."/>
            <person name="Shea T."/>
            <person name="Shenoy N."/>
            <person name="Sisk P."/>
            <person name="Stolte C."/>
            <person name="Sykes S."/>
            <person name="Walk T."/>
            <person name="White J."/>
            <person name="Yandava C."/>
            <person name="Haas B."/>
            <person name="Nusbaum C."/>
            <person name="Birren B."/>
        </authorList>
    </citation>
    <scope>NUCLEOTIDE SEQUENCE [LARGE SCALE GENOMIC DNA]</scope>
    <source>
        <strain evidence="2">RMSCC 757 / Silveira</strain>
    </source>
</reference>
<protein>
    <submittedName>
        <fullName evidence="1">Uncharacterized protein</fullName>
    </submittedName>
</protein>
<evidence type="ECO:0000313" key="2">
    <source>
        <dbReference type="Proteomes" id="UP000002497"/>
    </source>
</evidence>
<keyword evidence="2" id="KW-1185">Reference proteome</keyword>
<dbReference type="AlphaFoldDB" id="E9D1Z1"/>
<dbReference type="Proteomes" id="UP000002497">
    <property type="component" value="Unassembled WGS sequence"/>
</dbReference>
<proteinExistence type="predicted"/>
<reference evidence="2" key="1">
    <citation type="journal article" date="2010" name="Genome Res.">
        <title>Population genomic sequencing of Coccidioides fungi reveals recent hybridization and transposon control.</title>
        <authorList>
            <person name="Neafsey D.E."/>
            <person name="Barker B.M."/>
            <person name="Sharpton T.J."/>
            <person name="Stajich J.E."/>
            <person name="Park D.J."/>
            <person name="Whiston E."/>
            <person name="Hung C.-Y."/>
            <person name="McMahan C."/>
            <person name="White J."/>
            <person name="Sykes S."/>
            <person name="Heiman D."/>
            <person name="Young S."/>
            <person name="Zeng Q."/>
            <person name="Abouelleil A."/>
            <person name="Aftuck L."/>
            <person name="Bessette D."/>
            <person name="Brown A."/>
            <person name="FitzGerald M."/>
            <person name="Lui A."/>
            <person name="Macdonald J.P."/>
            <person name="Priest M."/>
            <person name="Orbach M.J."/>
            <person name="Galgiani J.N."/>
            <person name="Kirkland T.N."/>
            <person name="Cole G.T."/>
            <person name="Birren B.W."/>
            <person name="Henn M.R."/>
            <person name="Taylor J.W."/>
            <person name="Rounsley S.D."/>
        </authorList>
    </citation>
    <scope>NUCLEOTIDE SEQUENCE [LARGE SCALE GENOMIC DNA]</scope>
    <source>
        <strain evidence="2">RMSCC 757 / Silveira</strain>
    </source>
</reference>
<gene>
    <name evidence="1" type="ORF">CPSG_04199</name>
</gene>